<dbReference type="EMBL" id="JBANDC010000001">
    <property type="protein sequence ID" value="MEM4986224.1"/>
    <property type="molecule type" value="Genomic_DNA"/>
</dbReference>
<proteinExistence type="predicted"/>
<dbReference type="PANTHER" id="PTHR39335">
    <property type="entry name" value="BLL4220 PROTEIN"/>
    <property type="match status" value="1"/>
</dbReference>
<feature type="signal peptide" evidence="1">
    <location>
        <begin position="1"/>
        <end position="20"/>
    </location>
</feature>
<evidence type="ECO:0000313" key="3">
    <source>
        <dbReference type="Proteomes" id="UP001495910"/>
    </source>
</evidence>
<dbReference type="InterPro" id="IPR005297">
    <property type="entry name" value="Lipoprotein_repeat"/>
</dbReference>
<evidence type="ECO:0000256" key="1">
    <source>
        <dbReference type="SAM" id="SignalP"/>
    </source>
</evidence>
<organism evidence="2 3">
    <name type="scientific">Collimonas rhizosphaerae</name>
    <dbReference type="NCBI Taxonomy" id="3126357"/>
    <lineage>
        <taxon>Bacteria</taxon>
        <taxon>Pseudomonadati</taxon>
        <taxon>Pseudomonadota</taxon>
        <taxon>Betaproteobacteria</taxon>
        <taxon>Burkholderiales</taxon>
        <taxon>Oxalobacteraceae</taxon>
        <taxon>Collimonas</taxon>
    </lineage>
</organism>
<keyword evidence="3" id="KW-1185">Reference proteome</keyword>
<protein>
    <recommendedName>
        <fullName evidence="4">Lipoprotein with Yx(FWY)xxD motif</fullName>
    </recommendedName>
</protein>
<evidence type="ECO:0008006" key="4">
    <source>
        <dbReference type="Google" id="ProtNLM"/>
    </source>
</evidence>
<feature type="chain" id="PRO_5047339238" description="Lipoprotein with Yx(FWY)xxD motif" evidence="1">
    <location>
        <begin position="21"/>
        <end position="120"/>
    </location>
</feature>
<dbReference type="PIRSF" id="PIRSF029720">
    <property type="entry name" value="UCP029720"/>
    <property type="match status" value="1"/>
</dbReference>
<dbReference type="InterPro" id="IPR014558">
    <property type="entry name" value="UCP029720"/>
</dbReference>
<name>A0ABU9PQF9_9BURK</name>
<evidence type="ECO:0000313" key="2">
    <source>
        <dbReference type="EMBL" id="MEM4986224.1"/>
    </source>
</evidence>
<sequence length="120" mass="12704">MRKPLFLLLSCAALAIPALAEAPKAVNGKLVDDEGRTLYTFDKDTVAGKSACEGGCAANWPAALADSYDKAAADWSFVTAADGKRQWAYKGHPLYRFAMDKKAGDANGDGKGGVWHTAKP</sequence>
<dbReference type="Proteomes" id="UP001495910">
    <property type="component" value="Unassembled WGS sequence"/>
</dbReference>
<gene>
    <name evidence="2" type="ORF">V8G57_02370</name>
</gene>
<dbReference type="PANTHER" id="PTHR39335:SF1">
    <property type="entry name" value="BLL4220 PROTEIN"/>
    <property type="match status" value="1"/>
</dbReference>
<dbReference type="RefSeq" id="WP_342828029.1">
    <property type="nucleotide sequence ID" value="NZ_JBANDC010000001.1"/>
</dbReference>
<reference evidence="2 3" key="1">
    <citation type="submission" date="2024-02" db="EMBL/GenBank/DDBJ databases">
        <title>Draft genome sequence of Collimonas sp. strain H4R21, an effective mineral-weathering bacterial strain isolated from the beech rhizosphere.</title>
        <authorList>
            <person name="Morin E."/>
            <person name="Uroz S."/>
            <person name="Leveau J.H.J."/>
            <person name="Kumar R."/>
            <person name="Rey M.W."/>
            <person name="Pham J."/>
        </authorList>
    </citation>
    <scope>NUCLEOTIDE SEQUENCE [LARGE SCALE GENOMIC DNA]</scope>
    <source>
        <strain evidence="2 3">H4R21</strain>
    </source>
</reference>
<keyword evidence="1" id="KW-0732">Signal</keyword>
<accession>A0ABU9PQF9</accession>
<comment type="caution">
    <text evidence="2">The sequence shown here is derived from an EMBL/GenBank/DDBJ whole genome shotgun (WGS) entry which is preliminary data.</text>
</comment>
<dbReference type="Pfam" id="PF03640">
    <property type="entry name" value="Lipoprotein_15"/>
    <property type="match status" value="2"/>
</dbReference>